<comment type="catalytic activity">
    <reaction evidence="9">
        <text>4-CDP-2-C-methyl-D-erythritol + ATP = 4-CDP-2-C-methyl-D-erythritol 2-phosphate + ADP + H(+)</text>
        <dbReference type="Rhea" id="RHEA:18437"/>
        <dbReference type="ChEBI" id="CHEBI:15378"/>
        <dbReference type="ChEBI" id="CHEBI:30616"/>
        <dbReference type="ChEBI" id="CHEBI:57823"/>
        <dbReference type="ChEBI" id="CHEBI:57919"/>
        <dbReference type="ChEBI" id="CHEBI:456216"/>
        <dbReference type="EC" id="2.7.1.148"/>
    </reaction>
</comment>
<comment type="similarity">
    <text evidence="1 9">Belongs to the GHMP kinase family. IspE subfamily.</text>
</comment>
<keyword evidence="5 9" id="KW-0547">Nucleotide-binding</keyword>
<dbReference type="GO" id="GO:0005524">
    <property type="term" value="F:ATP binding"/>
    <property type="evidence" value="ECO:0007669"/>
    <property type="project" value="UniProtKB-UniRule"/>
</dbReference>
<comment type="caution">
    <text evidence="12">The sequence shown here is derived from an EMBL/GenBank/DDBJ whole genome shotgun (WGS) entry which is preliminary data.</text>
</comment>
<dbReference type="GO" id="GO:0050515">
    <property type="term" value="F:4-(cytidine 5'-diphospho)-2-C-methyl-D-erythritol kinase activity"/>
    <property type="evidence" value="ECO:0007669"/>
    <property type="project" value="UniProtKB-UniRule"/>
</dbReference>
<evidence type="ECO:0000256" key="9">
    <source>
        <dbReference type="HAMAP-Rule" id="MF_00061"/>
    </source>
</evidence>
<dbReference type="Gene3D" id="3.30.230.10">
    <property type="match status" value="1"/>
</dbReference>
<evidence type="ECO:0000256" key="8">
    <source>
        <dbReference type="ARBA" id="ARBA00032554"/>
    </source>
</evidence>
<evidence type="ECO:0000256" key="3">
    <source>
        <dbReference type="ARBA" id="ARBA00017473"/>
    </source>
</evidence>
<gene>
    <name evidence="9 12" type="primary">ispE</name>
    <name evidence="12" type="ORF">COS11_05205</name>
</gene>
<dbReference type="InterPro" id="IPR036554">
    <property type="entry name" value="GHMP_kinase_C_sf"/>
</dbReference>
<evidence type="ECO:0000313" key="12">
    <source>
        <dbReference type="EMBL" id="PIV63858.1"/>
    </source>
</evidence>
<evidence type="ECO:0000256" key="7">
    <source>
        <dbReference type="ARBA" id="ARBA00022840"/>
    </source>
</evidence>
<dbReference type="NCBIfam" id="TIGR00154">
    <property type="entry name" value="ispE"/>
    <property type="match status" value="1"/>
</dbReference>
<protein>
    <recommendedName>
        <fullName evidence="3 9">4-diphosphocytidyl-2-C-methyl-D-erythritol kinase</fullName>
        <shortName evidence="9">CMK</shortName>
        <ecNumber evidence="2 9">2.7.1.148</ecNumber>
    </recommendedName>
    <alternativeName>
        <fullName evidence="8 9">4-(cytidine-5'-diphospho)-2-C-methyl-D-erythritol kinase</fullName>
    </alternativeName>
</protein>
<dbReference type="UniPathway" id="UPA00056">
    <property type="reaction ID" value="UER00094"/>
</dbReference>
<keyword evidence="4 9" id="KW-0808">Transferase</keyword>
<comment type="caution">
    <text evidence="9">Lacks conserved residue(s) required for the propagation of feature annotation.</text>
</comment>
<dbReference type="PIRSF" id="PIRSF010376">
    <property type="entry name" value="IspE"/>
    <property type="match status" value="1"/>
</dbReference>
<evidence type="ECO:0000256" key="2">
    <source>
        <dbReference type="ARBA" id="ARBA00012052"/>
    </source>
</evidence>
<evidence type="ECO:0000256" key="5">
    <source>
        <dbReference type="ARBA" id="ARBA00022741"/>
    </source>
</evidence>
<feature type="active site" evidence="9">
    <location>
        <position position="142"/>
    </location>
</feature>
<sequence length="289" mass="31836">MRILSLRSPAKVNLFLEVTGKREDGYHNLESILDTVSLYDLITLKENPGRIKVSLIKGSTPMDWTDLPQEKNLAYQAALLLKSEFKINRGVEIKIEKHISLSSGLGGGSSNAATVLLGLNKLWRINLPSEKLLGLAAKLGSDVPFFIKKGRCLARGRGEILFPLSPFPEIWYVIIVPEIKISTGDVYRQLSSLDLTKRKNSIKILSALEKGDLDKIGRYLFNRLEEVSLGNYPEIGDYKECLKKSGVLGALMSGSGGSLFGIAKDSKDAAKIASRLTKGKVFVVRSKEE</sequence>
<comment type="function">
    <text evidence="9">Catalyzes the phosphorylation of the position 2 hydroxy group of 4-diphosphocytidyl-2C-methyl-D-erythritol.</text>
</comment>
<keyword evidence="6 9" id="KW-0418">Kinase</keyword>
<dbReference type="Gene3D" id="3.30.70.890">
    <property type="entry name" value="GHMP kinase, C-terminal domain"/>
    <property type="match status" value="1"/>
</dbReference>
<feature type="domain" description="GHMP kinase N-terminal" evidence="10">
    <location>
        <begin position="72"/>
        <end position="149"/>
    </location>
</feature>
<dbReference type="HAMAP" id="MF_00061">
    <property type="entry name" value="IspE"/>
    <property type="match status" value="1"/>
</dbReference>
<dbReference type="Proteomes" id="UP000228886">
    <property type="component" value="Unassembled WGS sequence"/>
</dbReference>
<keyword evidence="7 9" id="KW-0067">ATP-binding</keyword>
<dbReference type="Pfam" id="PF08544">
    <property type="entry name" value="GHMP_kinases_C"/>
    <property type="match status" value="1"/>
</dbReference>
<evidence type="ECO:0000256" key="4">
    <source>
        <dbReference type="ARBA" id="ARBA00022679"/>
    </source>
</evidence>
<dbReference type="InterPro" id="IPR013750">
    <property type="entry name" value="GHMP_kinase_C_dom"/>
</dbReference>
<dbReference type="EMBL" id="PETL01000246">
    <property type="protein sequence ID" value="PIV63858.1"/>
    <property type="molecule type" value="Genomic_DNA"/>
</dbReference>
<dbReference type="Pfam" id="PF00288">
    <property type="entry name" value="GHMP_kinases_N"/>
    <property type="match status" value="1"/>
</dbReference>
<evidence type="ECO:0000313" key="13">
    <source>
        <dbReference type="Proteomes" id="UP000228886"/>
    </source>
</evidence>
<evidence type="ECO:0000259" key="11">
    <source>
        <dbReference type="Pfam" id="PF08544"/>
    </source>
</evidence>
<dbReference type="AlphaFoldDB" id="A0A2M7E838"/>
<dbReference type="GO" id="GO:0019288">
    <property type="term" value="P:isopentenyl diphosphate biosynthetic process, methylerythritol 4-phosphate pathway"/>
    <property type="evidence" value="ECO:0007669"/>
    <property type="project" value="UniProtKB-UniRule"/>
</dbReference>
<feature type="active site" evidence="9">
    <location>
        <position position="11"/>
    </location>
</feature>
<dbReference type="InterPro" id="IPR020568">
    <property type="entry name" value="Ribosomal_Su5_D2-typ_SF"/>
</dbReference>
<dbReference type="InterPro" id="IPR014721">
    <property type="entry name" value="Ribsml_uS5_D2-typ_fold_subgr"/>
</dbReference>
<dbReference type="SUPFAM" id="SSF55060">
    <property type="entry name" value="GHMP Kinase, C-terminal domain"/>
    <property type="match status" value="1"/>
</dbReference>
<dbReference type="InterPro" id="IPR006204">
    <property type="entry name" value="GHMP_kinase_N_dom"/>
</dbReference>
<comment type="pathway">
    <text evidence="9">Isoprenoid biosynthesis; isopentenyl diphosphate biosynthesis via DXP pathway; isopentenyl diphosphate from 1-deoxy-D-xylulose 5-phosphate: step 3/6.</text>
</comment>
<reference evidence="13" key="1">
    <citation type="submission" date="2017-09" db="EMBL/GenBank/DDBJ databases">
        <title>Depth-based differentiation of microbial function through sediment-hosted aquifers and enrichment of novel symbionts in the deep terrestrial subsurface.</title>
        <authorList>
            <person name="Probst A.J."/>
            <person name="Ladd B."/>
            <person name="Jarett J.K."/>
            <person name="Geller-Mcgrath D.E."/>
            <person name="Sieber C.M.K."/>
            <person name="Emerson J.B."/>
            <person name="Anantharaman K."/>
            <person name="Thomas B.C."/>
            <person name="Malmstrom R."/>
            <person name="Stieglmeier M."/>
            <person name="Klingl A."/>
            <person name="Woyke T."/>
            <person name="Ryan C.M."/>
            <person name="Banfield J.F."/>
        </authorList>
    </citation>
    <scope>NUCLEOTIDE SEQUENCE [LARGE SCALE GENOMIC DNA]</scope>
</reference>
<feature type="domain" description="GHMP kinase C-terminal" evidence="11">
    <location>
        <begin position="205"/>
        <end position="278"/>
    </location>
</feature>
<keyword evidence="9" id="KW-0414">Isoprene biosynthesis</keyword>
<proteinExistence type="inferred from homology"/>
<dbReference type="EC" id="2.7.1.148" evidence="2 9"/>
<evidence type="ECO:0000256" key="1">
    <source>
        <dbReference type="ARBA" id="ARBA00009684"/>
    </source>
</evidence>
<evidence type="ECO:0000259" key="10">
    <source>
        <dbReference type="Pfam" id="PF00288"/>
    </source>
</evidence>
<organism evidence="12 13">
    <name type="scientific">bacterium (Candidatus Ratteibacteria) CG01_land_8_20_14_3_00_40_19</name>
    <dbReference type="NCBI Taxonomy" id="2014290"/>
    <lineage>
        <taxon>Bacteria</taxon>
        <taxon>Candidatus Ratteibacteria</taxon>
    </lineage>
</organism>
<dbReference type="InterPro" id="IPR004424">
    <property type="entry name" value="IspE"/>
</dbReference>
<accession>A0A2M7E838</accession>
<dbReference type="PANTHER" id="PTHR43527">
    <property type="entry name" value="4-DIPHOSPHOCYTIDYL-2-C-METHYL-D-ERYTHRITOL KINASE, CHLOROPLASTIC"/>
    <property type="match status" value="1"/>
</dbReference>
<name>A0A2M7E838_9BACT</name>
<evidence type="ECO:0000256" key="6">
    <source>
        <dbReference type="ARBA" id="ARBA00022777"/>
    </source>
</evidence>
<dbReference type="GO" id="GO:0016114">
    <property type="term" value="P:terpenoid biosynthetic process"/>
    <property type="evidence" value="ECO:0007669"/>
    <property type="project" value="UniProtKB-UniRule"/>
</dbReference>
<dbReference type="SUPFAM" id="SSF54211">
    <property type="entry name" value="Ribosomal protein S5 domain 2-like"/>
    <property type="match status" value="1"/>
</dbReference>
<dbReference type="PANTHER" id="PTHR43527:SF2">
    <property type="entry name" value="4-DIPHOSPHOCYTIDYL-2-C-METHYL-D-ERYTHRITOL KINASE, CHLOROPLASTIC"/>
    <property type="match status" value="1"/>
</dbReference>